<accession>A0A5K1BQH0</accession>
<feature type="region of interest" description="Disordered" evidence="1">
    <location>
        <begin position="1"/>
        <end position="22"/>
    </location>
</feature>
<proteinExistence type="predicted"/>
<feature type="transmembrane region" description="Helical" evidence="2">
    <location>
        <begin position="26"/>
        <end position="50"/>
    </location>
</feature>
<keyword evidence="2" id="KW-0812">Transmembrane</keyword>
<feature type="region of interest" description="Disordered" evidence="1">
    <location>
        <begin position="85"/>
        <end position="126"/>
    </location>
</feature>
<dbReference type="EMBL" id="LR721781">
    <property type="protein sequence ID" value="VVW17181.1"/>
    <property type="molecule type" value="Genomic_DNA"/>
</dbReference>
<organism evidence="3">
    <name type="scientific">Nymphaea colorata</name>
    <name type="common">pocket water lily</name>
    <dbReference type="NCBI Taxonomy" id="210225"/>
    <lineage>
        <taxon>Eukaryota</taxon>
        <taxon>Viridiplantae</taxon>
        <taxon>Streptophyta</taxon>
        <taxon>Embryophyta</taxon>
        <taxon>Tracheophyta</taxon>
        <taxon>Spermatophyta</taxon>
        <taxon>Magnoliopsida</taxon>
        <taxon>Nymphaeales</taxon>
        <taxon>Nymphaeaceae</taxon>
        <taxon>Nymphaea</taxon>
    </lineage>
</organism>
<name>A0A5K1BQH0_9MAGN</name>
<protein>
    <submittedName>
        <fullName evidence="3">Uncharacterized protein</fullName>
    </submittedName>
</protein>
<reference evidence="3" key="1">
    <citation type="submission" date="2019-09" db="EMBL/GenBank/DDBJ databases">
        <authorList>
            <person name="Zhang L."/>
        </authorList>
    </citation>
    <scope>NUCLEOTIDE SEQUENCE</scope>
</reference>
<keyword evidence="2" id="KW-0472">Membrane</keyword>
<dbReference type="AlphaFoldDB" id="A0A5K1BQH0"/>
<evidence type="ECO:0000256" key="2">
    <source>
        <dbReference type="SAM" id="Phobius"/>
    </source>
</evidence>
<dbReference type="PANTHER" id="PTHR33429">
    <property type="entry name" value="OS02G0708000 PROTEIN-RELATED"/>
    <property type="match status" value="1"/>
</dbReference>
<dbReference type="OMA" id="PYESHAT"/>
<feature type="compositionally biased region" description="Gly residues" evidence="1">
    <location>
        <begin position="85"/>
        <end position="100"/>
    </location>
</feature>
<sequence>MSMPLEGQPNVIQQQAYSPRSSSGSIGPVIGVLAVIAVLGVVAAIIGRLCSGRRFIGDRRFDFEGWVERKCASCIDGRVDNSGAGGGGGFGGGSSGGGGNPATVTVEATPESKPPTASDSNSASSV</sequence>
<gene>
    <name evidence="3" type="ORF">NYM_LOCUS15544</name>
</gene>
<evidence type="ECO:0000256" key="1">
    <source>
        <dbReference type="SAM" id="MobiDB-lite"/>
    </source>
</evidence>
<dbReference type="PANTHER" id="PTHR33429:SF2">
    <property type="entry name" value="OS01G0888850 PROTEIN"/>
    <property type="match status" value="1"/>
</dbReference>
<keyword evidence="2" id="KW-1133">Transmembrane helix</keyword>
<evidence type="ECO:0000313" key="3">
    <source>
        <dbReference type="EMBL" id="VVW17181.1"/>
    </source>
</evidence>
<feature type="compositionally biased region" description="Polar residues" evidence="1">
    <location>
        <begin position="115"/>
        <end position="126"/>
    </location>
</feature>
<dbReference type="Gramene" id="NC3G0222390.1">
    <property type="protein sequence ID" value="NC3G0222390.1:cds"/>
    <property type="gene ID" value="NC3G0222390"/>
</dbReference>